<name>A0A2M7TBS2_9ACTN</name>
<dbReference type="Gene3D" id="3.40.50.1000">
    <property type="entry name" value="HAD superfamily/HAD-like"/>
    <property type="match status" value="1"/>
</dbReference>
<accession>A0A2M7TBS2</accession>
<dbReference type="SUPFAM" id="SSF56784">
    <property type="entry name" value="HAD-like"/>
    <property type="match status" value="1"/>
</dbReference>
<dbReference type="InterPro" id="IPR006439">
    <property type="entry name" value="HAD-SF_hydro_IA"/>
</dbReference>
<dbReference type="AlphaFoldDB" id="A0A2M7TBS2"/>
<dbReference type="PRINTS" id="PR00413">
    <property type="entry name" value="HADHALOGNASE"/>
</dbReference>
<dbReference type="NCBIfam" id="TIGR01509">
    <property type="entry name" value="HAD-SF-IA-v3"/>
    <property type="match status" value="1"/>
</dbReference>
<dbReference type="Pfam" id="PF13419">
    <property type="entry name" value="HAD_2"/>
    <property type="match status" value="1"/>
</dbReference>
<organism evidence="1 2">
    <name type="scientific">Candidatus Aquicultor secundus</name>
    <dbReference type="NCBI Taxonomy" id="1973895"/>
    <lineage>
        <taxon>Bacteria</taxon>
        <taxon>Bacillati</taxon>
        <taxon>Actinomycetota</taxon>
        <taxon>Candidatus Aquicultoria</taxon>
        <taxon>Candidatus Aquicultorales</taxon>
        <taxon>Candidatus Aquicultoraceae</taxon>
        <taxon>Candidatus Aquicultor</taxon>
    </lineage>
</organism>
<gene>
    <name evidence="1" type="ORF">COY37_00885</name>
</gene>
<sequence length="238" mass="25766">MQELKAALFDVDGTLLDTSEFIFQAYEYTLDKFGLAPKTRSEMATLIGKPLETCYELLAPGVHIAGIADIKDIKDIRELAKELAKTHRYFQGEHLDLSKPYPGTATALEALKIAGIKIAAVTTRQRSSSVKTLELAGISEFIDFVVALEDVTHLKPDPEPVLKALAYLNVQPVDAIMTGDSDVDIFAGKNAGTATVGVTYGFHGVRIADSNPDYVIDSIGEIIPVVLPEVSECPVSRT</sequence>
<dbReference type="NCBIfam" id="TIGR01549">
    <property type="entry name" value="HAD-SF-IA-v1"/>
    <property type="match status" value="1"/>
</dbReference>
<comment type="caution">
    <text evidence="1">The sequence shown here is derived from an EMBL/GenBank/DDBJ whole genome shotgun (WGS) entry which is preliminary data.</text>
</comment>
<dbReference type="Proteomes" id="UP000230956">
    <property type="component" value="Unassembled WGS sequence"/>
</dbReference>
<protein>
    <submittedName>
        <fullName evidence="1">Pyrophosphatase PpaX</fullName>
    </submittedName>
</protein>
<dbReference type="EMBL" id="PFNG01000024">
    <property type="protein sequence ID" value="PIZ42210.1"/>
    <property type="molecule type" value="Genomic_DNA"/>
</dbReference>
<evidence type="ECO:0000313" key="2">
    <source>
        <dbReference type="Proteomes" id="UP000230956"/>
    </source>
</evidence>
<dbReference type="RefSeq" id="WP_286677463.1">
    <property type="nucleotide sequence ID" value="NZ_MNXI01000007.1"/>
</dbReference>
<dbReference type="Gene3D" id="1.10.150.240">
    <property type="entry name" value="Putative phosphatase, domain 2"/>
    <property type="match status" value="1"/>
</dbReference>
<reference evidence="2" key="1">
    <citation type="submission" date="2017-09" db="EMBL/GenBank/DDBJ databases">
        <title>Depth-based differentiation of microbial function through sediment-hosted aquifers and enrichment of novel symbionts in the deep terrestrial subsurface.</title>
        <authorList>
            <person name="Probst A.J."/>
            <person name="Ladd B."/>
            <person name="Jarett J.K."/>
            <person name="Geller-Mcgrath D.E."/>
            <person name="Sieber C.M.K."/>
            <person name="Emerson J.B."/>
            <person name="Anantharaman K."/>
            <person name="Thomas B.C."/>
            <person name="Malmstrom R."/>
            <person name="Stieglmeier M."/>
            <person name="Klingl A."/>
            <person name="Woyke T."/>
            <person name="Ryan C.M."/>
            <person name="Banfield J.F."/>
        </authorList>
    </citation>
    <scope>NUCLEOTIDE SEQUENCE [LARGE SCALE GENOMIC DNA]</scope>
</reference>
<dbReference type="PANTHER" id="PTHR43434:SF26">
    <property type="entry name" value="PYROPHOSPHATASE PPAX"/>
    <property type="match status" value="1"/>
</dbReference>
<dbReference type="InterPro" id="IPR050155">
    <property type="entry name" value="HAD-like_hydrolase_sf"/>
</dbReference>
<dbReference type="InterPro" id="IPR041492">
    <property type="entry name" value="HAD_2"/>
</dbReference>
<dbReference type="SFLD" id="SFLDG01129">
    <property type="entry name" value="C1.5:_HAD__Beta-PGM__Phosphata"/>
    <property type="match status" value="1"/>
</dbReference>
<dbReference type="PANTHER" id="PTHR43434">
    <property type="entry name" value="PHOSPHOGLYCOLATE PHOSPHATASE"/>
    <property type="match status" value="1"/>
</dbReference>
<dbReference type="InterPro" id="IPR023214">
    <property type="entry name" value="HAD_sf"/>
</dbReference>
<proteinExistence type="predicted"/>
<dbReference type="SFLD" id="SFLDS00003">
    <property type="entry name" value="Haloacid_Dehalogenase"/>
    <property type="match status" value="1"/>
</dbReference>
<dbReference type="InterPro" id="IPR023198">
    <property type="entry name" value="PGP-like_dom2"/>
</dbReference>
<dbReference type="GO" id="GO:0006281">
    <property type="term" value="P:DNA repair"/>
    <property type="evidence" value="ECO:0007669"/>
    <property type="project" value="TreeGrafter"/>
</dbReference>
<dbReference type="GO" id="GO:0008967">
    <property type="term" value="F:phosphoglycolate phosphatase activity"/>
    <property type="evidence" value="ECO:0007669"/>
    <property type="project" value="TreeGrafter"/>
</dbReference>
<evidence type="ECO:0000313" key="1">
    <source>
        <dbReference type="EMBL" id="PIZ42210.1"/>
    </source>
</evidence>
<dbReference type="InterPro" id="IPR036412">
    <property type="entry name" value="HAD-like_sf"/>
</dbReference>
<dbReference type="SFLD" id="SFLDG01135">
    <property type="entry name" value="C1.5.6:_HAD__Beta-PGM__Phospha"/>
    <property type="match status" value="1"/>
</dbReference>
<dbReference type="GO" id="GO:0005829">
    <property type="term" value="C:cytosol"/>
    <property type="evidence" value="ECO:0007669"/>
    <property type="project" value="TreeGrafter"/>
</dbReference>